<feature type="region of interest" description="Disordered" evidence="1">
    <location>
        <begin position="94"/>
        <end position="117"/>
    </location>
</feature>
<evidence type="ECO:0000313" key="2">
    <source>
        <dbReference type="EMBL" id="MBP2354588.1"/>
    </source>
</evidence>
<comment type="caution">
    <text evidence="2">The sequence shown here is derived from an EMBL/GenBank/DDBJ whole genome shotgun (WGS) entry which is preliminary data.</text>
</comment>
<name>A0ABS4USI3_9ACTN</name>
<evidence type="ECO:0008006" key="4">
    <source>
        <dbReference type="Google" id="ProtNLM"/>
    </source>
</evidence>
<dbReference type="RefSeq" id="WP_209697373.1">
    <property type="nucleotide sequence ID" value="NZ_BAAAVU010000031.1"/>
</dbReference>
<protein>
    <recommendedName>
        <fullName evidence="4">DUF2493 domain-containing protein</fullName>
    </recommendedName>
</protein>
<dbReference type="Proteomes" id="UP000755585">
    <property type="component" value="Unassembled WGS sequence"/>
</dbReference>
<sequence>MTPLVSADVVVICGSTRFRDEIAEANRDLTLTGHIVLAPGVFAHTGDLITGWQKRQLDALHLAKIDRADWVYVVNPGGYVGESTRREIAYARQTSKPVSSLAPLPTDDRHDDEVVQS</sequence>
<gene>
    <name evidence="2" type="ORF">JOF29_005698</name>
</gene>
<evidence type="ECO:0000256" key="1">
    <source>
        <dbReference type="SAM" id="MobiDB-lite"/>
    </source>
</evidence>
<keyword evidence="3" id="KW-1185">Reference proteome</keyword>
<feature type="compositionally biased region" description="Basic and acidic residues" evidence="1">
    <location>
        <begin position="106"/>
        <end position="117"/>
    </location>
</feature>
<evidence type="ECO:0000313" key="3">
    <source>
        <dbReference type="Proteomes" id="UP000755585"/>
    </source>
</evidence>
<organism evidence="2 3">
    <name type="scientific">Kribbella aluminosa</name>
    <dbReference type="NCBI Taxonomy" id="416017"/>
    <lineage>
        <taxon>Bacteria</taxon>
        <taxon>Bacillati</taxon>
        <taxon>Actinomycetota</taxon>
        <taxon>Actinomycetes</taxon>
        <taxon>Propionibacteriales</taxon>
        <taxon>Kribbellaceae</taxon>
        <taxon>Kribbella</taxon>
    </lineage>
</organism>
<reference evidence="2 3" key="1">
    <citation type="submission" date="2021-03" db="EMBL/GenBank/DDBJ databases">
        <title>Sequencing the genomes of 1000 actinobacteria strains.</title>
        <authorList>
            <person name="Klenk H.-P."/>
        </authorList>
    </citation>
    <scope>NUCLEOTIDE SEQUENCE [LARGE SCALE GENOMIC DNA]</scope>
    <source>
        <strain evidence="2 3">DSM 18824</strain>
    </source>
</reference>
<proteinExistence type="predicted"/>
<dbReference type="EMBL" id="JAGINT010000002">
    <property type="protein sequence ID" value="MBP2354588.1"/>
    <property type="molecule type" value="Genomic_DNA"/>
</dbReference>
<accession>A0ABS4USI3</accession>